<sequence>MRDELLCQLSNQTWQNDNEANRQRGWLLMANCLGCFAPSPLLYKYLLKYVSDHGDKDGYAGHCQQQLLRSQGRDARTYPPSMLEWQANAKKCRMALPAAFHDGGLIASVHNDMTVYGVLRCGRPKRPVYECYCRYHCLSTTYGLCGADYVLDLISEAELPPAFPVCKAYFLVSHDPRGAAPVPETPHHPSRVNTYEVDPADVATPPPAPPVRVSSRKAPSRSREPIPVPPPVVPAAAAAAVGVAGRMDGVRSRRSIESQPRNSGTDGSLDRRDSRLGGRSVASSSHARSRSMEDLLDEGPPDSALSKRSALNGRYFEMARAESAATSAGGGQQRCVATVHHRPDLDDAGGIAAATTPSGRSHHDDVDDDDDDGGTSWGLSASVLNERYFSRSTGGSMVPPSASETASELMLDSPLNGRPGSDRSESPQVDARSGTTDATRYVKYSGGFSRASRTTQGSSLPHGQGAVGRSCGGRSRGGWVVIGVRPELGASRTRPRPRQLASHVRNVRIPSHTSDLDQYLDDLFNPVLLDGGLDELSDARSLAASLRGTTRRGTPTTTA</sequence>
<evidence type="ECO:0000313" key="2">
    <source>
        <dbReference type="Proteomes" id="UP000821845"/>
    </source>
</evidence>
<reference evidence="1" key="1">
    <citation type="submission" date="2020-05" db="EMBL/GenBank/DDBJ databases">
        <title>Large-scale comparative analyses of tick genomes elucidate their genetic diversity and vector capacities.</title>
        <authorList>
            <person name="Jia N."/>
            <person name="Wang J."/>
            <person name="Shi W."/>
            <person name="Du L."/>
            <person name="Sun Y."/>
            <person name="Zhan W."/>
            <person name="Jiang J."/>
            <person name="Wang Q."/>
            <person name="Zhang B."/>
            <person name="Ji P."/>
            <person name="Sakyi L.B."/>
            <person name="Cui X."/>
            <person name="Yuan T."/>
            <person name="Jiang B."/>
            <person name="Yang W."/>
            <person name="Lam T.T.-Y."/>
            <person name="Chang Q."/>
            <person name="Ding S."/>
            <person name="Wang X."/>
            <person name="Zhu J."/>
            <person name="Ruan X."/>
            <person name="Zhao L."/>
            <person name="Wei J."/>
            <person name="Que T."/>
            <person name="Du C."/>
            <person name="Cheng J."/>
            <person name="Dai P."/>
            <person name="Han X."/>
            <person name="Huang E."/>
            <person name="Gao Y."/>
            <person name="Liu J."/>
            <person name="Shao H."/>
            <person name="Ye R."/>
            <person name="Li L."/>
            <person name="Wei W."/>
            <person name="Wang X."/>
            <person name="Wang C."/>
            <person name="Yang T."/>
            <person name="Huo Q."/>
            <person name="Li W."/>
            <person name="Guo W."/>
            <person name="Chen H."/>
            <person name="Zhou L."/>
            <person name="Ni X."/>
            <person name="Tian J."/>
            <person name="Zhou Y."/>
            <person name="Sheng Y."/>
            <person name="Liu T."/>
            <person name="Pan Y."/>
            <person name="Xia L."/>
            <person name="Li J."/>
            <person name="Zhao F."/>
            <person name="Cao W."/>
        </authorList>
    </citation>
    <scope>NUCLEOTIDE SEQUENCE</scope>
    <source>
        <strain evidence="1">Hyas-2018</strain>
    </source>
</reference>
<keyword evidence="2" id="KW-1185">Reference proteome</keyword>
<proteinExistence type="predicted"/>
<dbReference type="EMBL" id="CM023490">
    <property type="protein sequence ID" value="KAH6942820.1"/>
    <property type="molecule type" value="Genomic_DNA"/>
</dbReference>
<accession>A0ACB7T7A6</accession>
<name>A0ACB7T7A6_HYAAI</name>
<protein>
    <submittedName>
        <fullName evidence="1">Uncharacterized protein</fullName>
    </submittedName>
</protein>
<comment type="caution">
    <text evidence="1">The sequence shown here is derived from an EMBL/GenBank/DDBJ whole genome shotgun (WGS) entry which is preliminary data.</text>
</comment>
<evidence type="ECO:0000313" key="1">
    <source>
        <dbReference type="EMBL" id="KAH6942820.1"/>
    </source>
</evidence>
<organism evidence="1 2">
    <name type="scientific">Hyalomma asiaticum</name>
    <name type="common">Tick</name>
    <dbReference type="NCBI Taxonomy" id="266040"/>
    <lineage>
        <taxon>Eukaryota</taxon>
        <taxon>Metazoa</taxon>
        <taxon>Ecdysozoa</taxon>
        <taxon>Arthropoda</taxon>
        <taxon>Chelicerata</taxon>
        <taxon>Arachnida</taxon>
        <taxon>Acari</taxon>
        <taxon>Parasitiformes</taxon>
        <taxon>Ixodida</taxon>
        <taxon>Ixodoidea</taxon>
        <taxon>Ixodidae</taxon>
        <taxon>Hyalomminae</taxon>
        <taxon>Hyalomma</taxon>
    </lineage>
</organism>
<gene>
    <name evidence="1" type="ORF">HPB50_010767</name>
</gene>
<dbReference type="Proteomes" id="UP000821845">
    <property type="component" value="Chromosome 10"/>
</dbReference>